<name>A0A061QRJ3_9CHLO</name>
<feature type="compositionally biased region" description="Basic and acidic residues" evidence="1">
    <location>
        <begin position="102"/>
        <end position="112"/>
    </location>
</feature>
<evidence type="ECO:0000313" key="2">
    <source>
        <dbReference type="EMBL" id="JAC61049.1"/>
    </source>
</evidence>
<dbReference type="AlphaFoldDB" id="A0A061QRJ3"/>
<organism evidence="2">
    <name type="scientific">Tetraselmis sp. GSL018</name>
    <dbReference type="NCBI Taxonomy" id="582737"/>
    <lineage>
        <taxon>Eukaryota</taxon>
        <taxon>Viridiplantae</taxon>
        <taxon>Chlorophyta</taxon>
        <taxon>core chlorophytes</taxon>
        <taxon>Chlorodendrophyceae</taxon>
        <taxon>Chlorodendrales</taxon>
        <taxon>Chlorodendraceae</taxon>
        <taxon>Tetraselmis</taxon>
    </lineage>
</organism>
<evidence type="ECO:0000256" key="1">
    <source>
        <dbReference type="SAM" id="MobiDB-lite"/>
    </source>
</evidence>
<gene>
    <name evidence="2" type="ORF">TSPGSL018_27289</name>
</gene>
<feature type="compositionally biased region" description="Low complexity" evidence="1">
    <location>
        <begin position="7"/>
        <end position="20"/>
    </location>
</feature>
<feature type="non-terminal residue" evidence="2">
    <location>
        <position position="1"/>
    </location>
</feature>
<feature type="compositionally biased region" description="Basic residues" evidence="1">
    <location>
        <begin position="21"/>
        <end position="30"/>
    </location>
</feature>
<reference evidence="2" key="1">
    <citation type="submission" date="2014-05" db="EMBL/GenBank/DDBJ databases">
        <title>The transcriptome of the halophilic microalga Tetraselmis sp. GSL018 isolated from the Great Salt Lake, Utah.</title>
        <authorList>
            <person name="Jinkerson R.E."/>
            <person name="D'Adamo S."/>
            <person name="Posewitz M.C."/>
        </authorList>
    </citation>
    <scope>NUCLEOTIDE SEQUENCE</scope>
    <source>
        <strain evidence="2">GSL018</strain>
    </source>
</reference>
<accession>A0A061QRJ3</accession>
<proteinExistence type="predicted"/>
<feature type="region of interest" description="Disordered" evidence="1">
    <location>
        <begin position="1"/>
        <end position="112"/>
    </location>
</feature>
<dbReference type="EMBL" id="GBEZ01026117">
    <property type="protein sequence ID" value="JAC61049.1"/>
    <property type="molecule type" value="Transcribed_RNA"/>
</dbReference>
<sequence>PPRARRCPGAAGPRSSARLLRGTRPRRRLSAPRPLPRPPRSRARRLPPPAPVSAAGAAGARGPRTREATGRGSTEHAPNAPARQLGAHRRGDLQKPVGQHHALPEQRTVDSR</sequence>
<protein>
    <submittedName>
        <fullName evidence="2">Uncharacterized protein</fullName>
    </submittedName>
</protein>
<feature type="compositionally biased region" description="Low complexity" evidence="1">
    <location>
        <begin position="52"/>
        <end position="62"/>
    </location>
</feature>